<dbReference type="RefSeq" id="WP_311586055.1">
    <property type="nucleotide sequence ID" value="NZ_JAVRFH010000177.1"/>
</dbReference>
<protein>
    <recommendedName>
        <fullName evidence="3">DUF4352 domain-containing protein</fullName>
    </recommendedName>
</protein>
<proteinExistence type="predicted"/>
<evidence type="ECO:0000313" key="2">
    <source>
        <dbReference type="Proteomes" id="UP001180724"/>
    </source>
</evidence>
<reference evidence="1" key="1">
    <citation type="submission" date="2024-05" db="EMBL/GenBank/DDBJ databases">
        <title>30 novel species of actinomycetes from the DSMZ collection.</title>
        <authorList>
            <person name="Nouioui I."/>
        </authorList>
    </citation>
    <scope>NUCLEOTIDE SEQUENCE</scope>
    <source>
        <strain evidence="1">DSM 40712</strain>
    </source>
</reference>
<gene>
    <name evidence="1" type="ORF">RM812_41335</name>
</gene>
<evidence type="ECO:0000313" key="1">
    <source>
        <dbReference type="EMBL" id="MDT0616531.1"/>
    </source>
</evidence>
<keyword evidence="2" id="KW-1185">Reference proteome</keyword>
<dbReference type="EMBL" id="JAVRFH010000177">
    <property type="protein sequence ID" value="MDT0616531.1"/>
    <property type="molecule type" value="Genomic_DNA"/>
</dbReference>
<dbReference type="Proteomes" id="UP001180724">
    <property type="component" value="Unassembled WGS sequence"/>
</dbReference>
<organism evidence="1 2">
    <name type="scientific">Streptomyces lancefieldiae</name>
    <dbReference type="NCBI Taxonomy" id="3075520"/>
    <lineage>
        <taxon>Bacteria</taxon>
        <taxon>Bacillati</taxon>
        <taxon>Actinomycetota</taxon>
        <taxon>Actinomycetes</taxon>
        <taxon>Kitasatosporales</taxon>
        <taxon>Streptomycetaceae</taxon>
        <taxon>Streptomyces</taxon>
    </lineage>
</organism>
<name>A0ABU3B6B9_9ACTN</name>
<sequence length="246" mass="26522">MIAALGGVLGLVFLLFPDLQPRPESGAEVTVVDVDLAKEEEIRADWTSAGGEETGETAQWKASLVTVVLRNSGENPALVSQAEFDFSSITRVGCPYGAGGLEVKARYDVKVPTTAKAPFQQIRKLKYSLPPHEQERIAFTVGPETAFEGNLPSVYTFTITLRLDDGSSFTTPKMTYMDPFGSASVLEAGEQVVQHGEKGSFTTVACLKEQEHLARELSEGSSYVSAELKRYSSKLTGLVGRLPQGA</sequence>
<accession>A0ABU3B6B9</accession>
<comment type="caution">
    <text evidence="1">The sequence shown here is derived from an EMBL/GenBank/DDBJ whole genome shotgun (WGS) entry which is preliminary data.</text>
</comment>
<evidence type="ECO:0008006" key="3">
    <source>
        <dbReference type="Google" id="ProtNLM"/>
    </source>
</evidence>